<evidence type="ECO:0000259" key="6">
    <source>
        <dbReference type="PROSITE" id="PS50893"/>
    </source>
</evidence>
<proteinExistence type="inferred from homology"/>
<dbReference type="GO" id="GO:0005524">
    <property type="term" value="F:ATP binding"/>
    <property type="evidence" value="ECO:0007669"/>
    <property type="project" value="UniProtKB-KW"/>
</dbReference>
<dbReference type="GO" id="GO:0016887">
    <property type="term" value="F:ATP hydrolysis activity"/>
    <property type="evidence" value="ECO:0007669"/>
    <property type="project" value="InterPro"/>
</dbReference>
<keyword evidence="2" id="KW-0813">Transport</keyword>
<gene>
    <name evidence="7" type="ORF">BJY26_001988</name>
</gene>
<sequence length="237" mass="25338">MTNVLEIDSLYVNYGKVEALTDLTISVGQGEIVSLLGNNGAGKSSTLAAVSGVVRPRSGTITAFGDDITTMTPWRIVERGVVHVPEGRRIFSRLTVHENLLIGGYSVKDSSLIDRRIGEVYELLPRLAERRTQAGGTLSGGEQQMLAIGRAMVTGPKLLMLDEPSMGLAPIIVAQVMEAIRTINTGGTAVLLIEQNARSALKVAHRGYVIDSGHVTLEGSSELLRADSRVIDAYLGK</sequence>
<dbReference type="GO" id="GO:0015658">
    <property type="term" value="F:branched-chain amino acid transmembrane transporter activity"/>
    <property type="evidence" value="ECO:0007669"/>
    <property type="project" value="TreeGrafter"/>
</dbReference>
<accession>A0A7Z0D2I7</accession>
<evidence type="ECO:0000256" key="1">
    <source>
        <dbReference type="ARBA" id="ARBA00005417"/>
    </source>
</evidence>
<keyword evidence="4 7" id="KW-0067">ATP-binding</keyword>
<evidence type="ECO:0000256" key="2">
    <source>
        <dbReference type="ARBA" id="ARBA00022448"/>
    </source>
</evidence>
<evidence type="ECO:0000313" key="8">
    <source>
        <dbReference type="Proteomes" id="UP000539111"/>
    </source>
</evidence>
<name>A0A7Z0D2I7_9MICO</name>
<dbReference type="AlphaFoldDB" id="A0A7Z0D2I7"/>
<dbReference type="PANTHER" id="PTHR43820:SF4">
    <property type="entry name" value="HIGH-AFFINITY BRANCHED-CHAIN AMINO ACID TRANSPORT ATP-BINDING PROTEIN LIVF"/>
    <property type="match status" value="1"/>
</dbReference>
<dbReference type="PROSITE" id="PS50893">
    <property type="entry name" value="ABC_TRANSPORTER_2"/>
    <property type="match status" value="1"/>
</dbReference>
<keyword evidence="5" id="KW-0029">Amino-acid transport</keyword>
<comment type="caution">
    <text evidence="7">The sequence shown here is derived from an EMBL/GenBank/DDBJ whole genome shotgun (WGS) entry which is preliminary data.</text>
</comment>
<dbReference type="SMART" id="SM00382">
    <property type="entry name" value="AAA"/>
    <property type="match status" value="1"/>
</dbReference>
<comment type="similarity">
    <text evidence="1">Belongs to the ABC transporter superfamily.</text>
</comment>
<dbReference type="PROSITE" id="PS00211">
    <property type="entry name" value="ABC_TRANSPORTER_1"/>
    <property type="match status" value="1"/>
</dbReference>
<dbReference type="Pfam" id="PF00005">
    <property type="entry name" value="ABC_tran"/>
    <property type="match status" value="1"/>
</dbReference>
<dbReference type="PANTHER" id="PTHR43820">
    <property type="entry name" value="HIGH-AFFINITY BRANCHED-CHAIN AMINO ACID TRANSPORT ATP-BINDING PROTEIN LIVF"/>
    <property type="match status" value="1"/>
</dbReference>
<evidence type="ECO:0000313" key="7">
    <source>
        <dbReference type="EMBL" id="NYI67682.1"/>
    </source>
</evidence>
<keyword evidence="8" id="KW-1185">Reference proteome</keyword>
<dbReference type="InterPro" id="IPR052156">
    <property type="entry name" value="BCAA_Transport_ATP-bd_LivF"/>
</dbReference>
<dbReference type="InterPro" id="IPR003439">
    <property type="entry name" value="ABC_transporter-like_ATP-bd"/>
</dbReference>
<protein>
    <submittedName>
        <fullName evidence="7">Branched-chain amino acid transport system ATP-binding protein</fullName>
    </submittedName>
</protein>
<dbReference type="SUPFAM" id="SSF52540">
    <property type="entry name" value="P-loop containing nucleoside triphosphate hydrolases"/>
    <property type="match status" value="1"/>
</dbReference>
<evidence type="ECO:0000256" key="4">
    <source>
        <dbReference type="ARBA" id="ARBA00022840"/>
    </source>
</evidence>
<dbReference type="Proteomes" id="UP000539111">
    <property type="component" value="Unassembled WGS sequence"/>
</dbReference>
<dbReference type="EMBL" id="JACBZP010000001">
    <property type="protein sequence ID" value="NYI67682.1"/>
    <property type="molecule type" value="Genomic_DNA"/>
</dbReference>
<dbReference type="GO" id="GO:0015807">
    <property type="term" value="P:L-amino acid transport"/>
    <property type="evidence" value="ECO:0007669"/>
    <property type="project" value="TreeGrafter"/>
</dbReference>
<dbReference type="RefSeq" id="WP_179427821.1">
    <property type="nucleotide sequence ID" value="NZ_JACBZP010000001.1"/>
</dbReference>
<dbReference type="CDD" id="cd03224">
    <property type="entry name" value="ABC_TM1139_LivF_branched"/>
    <property type="match status" value="1"/>
</dbReference>
<organism evidence="7 8">
    <name type="scientific">Spelaeicoccus albus</name>
    <dbReference type="NCBI Taxonomy" id="1280376"/>
    <lineage>
        <taxon>Bacteria</taxon>
        <taxon>Bacillati</taxon>
        <taxon>Actinomycetota</taxon>
        <taxon>Actinomycetes</taxon>
        <taxon>Micrococcales</taxon>
        <taxon>Brevibacteriaceae</taxon>
        <taxon>Spelaeicoccus</taxon>
    </lineage>
</organism>
<evidence type="ECO:0000256" key="5">
    <source>
        <dbReference type="ARBA" id="ARBA00022970"/>
    </source>
</evidence>
<feature type="domain" description="ABC transporter" evidence="6">
    <location>
        <begin position="5"/>
        <end position="237"/>
    </location>
</feature>
<reference evidence="7 8" key="1">
    <citation type="submission" date="2020-07" db="EMBL/GenBank/DDBJ databases">
        <title>Sequencing the genomes of 1000 actinobacteria strains.</title>
        <authorList>
            <person name="Klenk H.-P."/>
        </authorList>
    </citation>
    <scope>NUCLEOTIDE SEQUENCE [LARGE SCALE GENOMIC DNA]</scope>
    <source>
        <strain evidence="7 8">DSM 26341</strain>
    </source>
</reference>
<dbReference type="InterPro" id="IPR027417">
    <property type="entry name" value="P-loop_NTPase"/>
</dbReference>
<evidence type="ECO:0000256" key="3">
    <source>
        <dbReference type="ARBA" id="ARBA00022741"/>
    </source>
</evidence>
<keyword evidence="3" id="KW-0547">Nucleotide-binding</keyword>
<dbReference type="InterPro" id="IPR003593">
    <property type="entry name" value="AAA+_ATPase"/>
</dbReference>
<dbReference type="Gene3D" id="3.40.50.300">
    <property type="entry name" value="P-loop containing nucleotide triphosphate hydrolases"/>
    <property type="match status" value="1"/>
</dbReference>
<dbReference type="InterPro" id="IPR017871">
    <property type="entry name" value="ABC_transporter-like_CS"/>
</dbReference>